<accession>A0A8J4DKN4</accession>
<feature type="transmembrane region" description="Helical" evidence="7">
    <location>
        <begin position="46"/>
        <end position="64"/>
    </location>
</feature>
<dbReference type="InterPro" id="IPR050833">
    <property type="entry name" value="Poly_Biosynth_Transport"/>
</dbReference>
<feature type="transmembrane region" description="Helical" evidence="7">
    <location>
        <begin position="257"/>
        <end position="281"/>
    </location>
</feature>
<feature type="transmembrane region" description="Helical" evidence="7">
    <location>
        <begin position="12"/>
        <end position="34"/>
    </location>
</feature>
<feature type="transmembrane region" description="Helical" evidence="7">
    <location>
        <begin position="120"/>
        <end position="142"/>
    </location>
</feature>
<dbReference type="RefSeq" id="WP_203939687.1">
    <property type="nucleotide sequence ID" value="NZ_BAAAGJ010000005.1"/>
</dbReference>
<feature type="transmembrane region" description="Helical" evidence="7">
    <location>
        <begin position="154"/>
        <end position="174"/>
    </location>
</feature>
<evidence type="ECO:0000256" key="3">
    <source>
        <dbReference type="ARBA" id="ARBA00022692"/>
    </source>
</evidence>
<keyword evidence="3 7" id="KW-0812">Transmembrane</keyword>
<evidence type="ECO:0000256" key="4">
    <source>
        <dbReference type="ARBA" id="ARBA00022989"/>
    </source>
</evidence>
<dbReference type="AlphaFoldDB" id="A0A8J4DKN4"/>
<keyword evidence="2" id="KW-1003">Cell membrane</keyword>
<evidence type="ECO:0000256" key="6">
    <source>
        <dbReference type="SAM" id="MobiDB-lite"/>
    </source>
</evidence>
<evidence type="ECO:0000256" key="7">
    <source>
        <dbReference type="SAM" id="Phobius"/>
    </source>
</evidence>
<sequence length="486" mass="49931">MSRHRRGSVVGTALSLMTSTVLSAVLTFGFWIAAARFFEPAAVGRISAGVASITLLAAVAQLNLHSMYGRFLPGAGARSARLVLGGYAASALTAAGLTAGYLALGLDGSLMLGTDTRSRWLFGVGVVATAIFLIQDGVLTALGRAAAVPVKNVVSAAGKLALLPALAVGTAEAVAGDGLLLAWVLPVVTVMLLWNAWIMIRLVPAHVRARRGAGPLRLREVLRFASAEYVNGIVTNVVAFLPPLLVTHVAGAVTGAYFYLPWVIGVSVTTMLWQTVTSFVAEASTAEARGDRTRLAGQLRRTAVMVAVVAGGGGIVLAAAAEPLLWVLGAEYAASGTTPLRLIGLALPFTGVIVLYAGFAAMEKRMWRMVALQSAAAAAFLGATWFNLPHQGLAAPAAAHLLAQACLGLALLPGLVTRIRAAVAAPAPAAPAPVPRPAGTADSTTAGTADSTADSTTEPPRRIGVPHPRAATPRAEALTSSRRSTW</sequence>
<organism evidence="8 9">
    <name type="scientific">Spirilliplanes yamanashiensis</name>
    <dbReference type="NCBI Taxonomy" id="42233"/>
    <lineage>
        <taxon>Bacteria</taxon>
        <taxon>Bacillati</taxon>
        <taxon>Actinomycetota</taxon>
        <taxon>Actinomycetes</taxon>
        <taxon>Micromonosporales</taxon>
        <taxon>Micromonosporaceae</taxon>
        <taxon>Spirilliplanes</taxon>
    </lineage>
</organism>
<keyword evidence="5 7" id="KW-0472">Membrane</keyword>
<keyword evidence="4 7" id="KW-1133">Transmembrane helix</keyword>
<feature type="transmembrane region" description="Helical" evidence="7">
    <location>
        <begin position="302"/>
        <end position="321"/>
    </location>
</feature>
<evidence type="ECO:0000313" key="9">
    <source>
        <dbReference type="Proteomes" id="UP000652013"/>
    </source>
</evidence>
<gene>
    <name evidence="8" type="ORF">Sya03_38060</name>
</gene>
<dbReference type="Proteomes" id="UP000652013">
    <property type="component" value="Unassembled WGS sequence"/>
</dbReference>
<feature type="region of interest" description="Disordered" evidence="6">
    <location>
        <begin position="428"/>
        <end position="486"/>
    </location>
</feature>
<feature type="transmembrane region" description="Helical" evidence="7">
    <location>
        <begin position="369"/>
        <end position="388"/>
    </location>
</feature>
<feature type="transmembrane region" description="Helical" evidence="7">
    <location>
        <begin position="221"/>
        <end position="245"/>
    </location>
</feature>
<feature type="transmembrane region" description="Helical" evidence="7">
    <location>
        <begin position="341"/>
        <end position="362"/>
    </location>
</feature>
<evidence type="ECO:0000256" key="2">
    <source>
        <dbReference type="ARBA" id="ARBA00022475"/>
    </source>
</evidence>
<dbReference type="GO" id="GO:0005886">
    <property type="term" value="C:plasma membrane"/>
    <property type="evidence" value="ECO:0007669"/>
    <property type="project" value="UniProtKB-SubCell"/>
</dbReference>
<dbReference type="PANTHER" id="PTHR30250">
    <property type="entry name" value="PST FAMILY PREDICTED COLANIC ACID TRANSPORTER"/>
    <property type="match status" value="1"/>
</dbReference>
<keyword evidence="9" id="KW-1185">Reference proteome</keyword>
<feature type="transmembrane region" description="Helical" evidence="7">
    <location>
        <begin position="180"/>
        <end position="200"/>
    </location>
</feature>
<proteinExistence type="predicted"/>
<evidence type="ECO:0000256" key="5">
    <source>
        <dbReference type="ARBA" id="ARBA00023136"/>
    </source>
</evidence>
<evidence type="ECO:0008006" key="10">
    <source>
        <dbReference type="Google" id="ProtNLM"/>
    </source>
</evidence>
<dbReference type="EMBL" id="BOOY01000027">
    <property type="protein sequence ID" value="GIJ04454.1"/>
    <property type="molecule type" value="Genomic_DNA"/>
</dbReference>
<evidence type="ECO:0000313" key="8">
    <source>
        <dbReference type="EMBL" id="GIJ04454.1"/>
    </source>
</evidence>
<comment type="subcellular location">
    <subcellularLocation>
        <location evidence="1">Cell membrane</location>
        <topology evidence="1">Multi-pass membrane protein</topology>
    </subcellularLocation>
</comment>
<feature type="transmembrane region" description="Helical" evidence="7">
    <location>
        <begin position="84"/>
        <end position="104"/>
    </location>
</feature>
<feature type="transmembrane region" description="Helical" evidence="7">
    <location>
        <begin position="394"/>
        <end position="412"/>
    </location>
</feature>
<reference evidence="8" key="1">
    <citation type="submission" date="2021-01" db="EMBL/GenBank/DDBJ databases">
        <title>Whole genome shotgun sequence of Spirilliplanes yamanashiensis NBRC 15828.</title>
        <authorList>
            <person name="Komaki H."/>
            <person name="Tamura T."/>
        </authorList>
    </citation>
    <scope>NUCLEOTIDE SEQUENCE</scope>
    <source>
        <strain evidence="8">NBRC 15828</strain>
    </source>
</reference>
<evidence type="ECO:0000256" key="1">
    <source>
        <dbReference type="ARBA" id="ARBA00004651"/>
    </source>
</evidence>
<protein>
    <recommendedName>
        <fullName evidence="10">Polysaccharide biosynthesis protein</fullName>
    </recommendedName>
</protein>
<name>A0A8J4DKN4_9ACTN</name>
<comment type="caution">
    <text evidence="8">The sequence shown here is derived from an EMBL/GenBank/DDBJ whole genome shotgun (WGS) entry which is preliminary data.</text>
</comment>
<feature type="compositionally biased region" description="Low complexity" evidence="6">
    <location>
        <begin position="437"/>
        <end position="457"/>
    </location>
</feature>
<dbReference type="PANTHER" id="PTHR30250:SF11">
    <property type="entry name" value="O-ANTIGEN TRANSPORTER-RELATED"/>
    <property type="match status" value="1"/>
</dbReference>